<dbReference type="Pfam" id="PF13456">
    <property type="entry name" value="RVT_3"/>
    <property type="match status" value="1"/>
</dbReference>
<dbReference type="Proteomes" id="UP000886595">
    <property type="component" value="Unassembled WGS sequence"/>
</dbReference>
<dbReference type="InterPro" id="IPR012337">
    <property type="entry name" value="RNaseH-like_sf"/>
</dbReference>
<evidence type="ECO:0000313" key="2">
    <source>
        <dbReference type="EMBL" id="KAG2250313.1"/>
    </source>
</evidence>
<proteinExistence type="predicted"/>
<dbReference type="EMBL" id="JAAMPC010000016">
    <property type="protein sequence ID" value="KAG2250313.1"/>
    <property type="molecule type" value="Genomic_DNA"/>
</dbReference>
<dbReference type="CDD" id="cd06222">
    <property type="entry name" value="RNase_H_like"/>
    <property type="match status" value="1"/>
</dbReference>
<feature type="domain" description="RNase H type-1" evidence="1">
    <location>
        <begin position="75"/>
        <end position="193"/>
    </location>
</feature>
<dbReference type="GO" id="GO:0004523">
    <property type="term" value="F:RNA-DNA hybrid ribonuclease activity"/>
    <property type="evidence" value="ECO:0007669"/>
    <property type="project" value="InterPro"/>
</dbReference>
<dbReference type="Gene3D" id="3.30.420.10">
    <property type="entry name" value="Ribonuclease H-like superfamily/Ribonuclease H"/>
    <property type="match status" value="1"/>
</dbReference>
<dbReference type="GO" id="GO:0003676">
    <property type="term" value="F:nucleic acid binding"/>
    <property type="evidence" value="ECO:0007669"/>
    <property type="project" value="InterPro"/>
</dbReference>
<dbReference type="PANTHER" id="PTHR34146">
    <property type="entry name" value="POLYNUCLEOTIDYL TRANSFERASE, RIBONUCLEASE H-LIKE SUPERFAMILY PROTEIN-RELATED"/>
    <property type="match status" value="1"/>
</dbReference>
<organism evidence="2 3">
    <name type="scientific">Brassica carinata</name>
    <name type="common">Ethiopian mustard</name>
    <name type="synonym">Abyssinian cabbage</name>
    <dbReference type="NCBI Taxonomy" id="52824"/>
    <lineage>
        <taxon>Eukaryota</taxon>
        <taxon>Viridiplantae</taxon>
        <taxon>Streptophyta</taxon>
        <taxon>Embryophyta</taxon>
        <taxon>Tracheophyta</taxon>
        <taxon>Spermatophyta</taxon>
        <taxon>Magnoliopsida</taxon>
        <taxon>eudicotyledons</taxon>
        <taxon>Gunneridae</taxon>
        <taxon>Pentapetalae</taxon>
        <taxon>rosids</taxon>
        <taxon>malvids</taxon>
        <taxon>Brassicales</taxon>
        <taxon>Brassicaceae</taxon>
        <taxon>Brassiceae</taxon>
        <taxon>Brassica</taxon>
    </lineage>
</organism>
<gene>
    <name evidence="2" type="ORF">Bca52824_080449</name>
</gene>
<dbReference type="AlphaFoldDB" id="A0A8X7PGU6"/>
<dbReference type="InterPro" id="IPR044730">
    <property type="entry name" value="RNase_H-like_dom_plant"/>
</dbReference>
<name>A0A8X7PGU6_BRACI</name>
<comment type="caution">
    <text evidence="2">The sequence shown here is derived from an EMBL/GenBank/DDBJ whole genome shotgun (WGS) entry which is preliminary data.</text>
</comment>
<accession>A0A8X7PGU6</accession>
<dbReference type="SUPFAM" id="SSF53098">
    <property type="entry name" value="Ribonuclease H-like"/>
    <property type="match status" value="1"/>
</dbReference>
<evidence type="ECO:0000313" key="3">
    <source>
        <dbReference type="Proteomes" id="UP000886595"/>
    </source>
</evidence>
<dbReference type="InterPro" id="IPR002156">
    <property type="entry name" value="RNaseH_domain"/>
</dbReference>
<dbReference type="InterPro" id="IPR036397">
    <property type="entry name" value="RNaseH_sf"/>
</dbReference>
<sequence length="222" mass="25627">MLACFPWVAWFIWKARNDKVFNGKDILPPDTVNHSRQEAEEWRVAQVIQQIVPRTETPDSREDARSKPCLPRCQVDTSWMANSEVFGGGFVLETEPENHLYSSIGKEQVLPPLHAEFSSLLWAMKYSWHLGFISMNFESDCLQLVNLINDEEEWPSLVSEWNEFVHLRSYFTSFSLSYISRKSNVRADLFAKGARAQNLNFSHVNALIPVWLTPKANLFESS</sequence>
<protein>
    <recommendedName>
        <fullName evidence="1">RNase H type-1 domain-containing protein</fullName>
    </recommendedName>
</protein>
<evidence type="ECO:0000259" key="1">
    <source>
        <dbReference type="Pfam" id="PF13456"/>
    </source>
</evidence>
<dbReference type="PANTHER" id="PTHR34146:SF3">
    <property type="entry name" value="POLYNUCLEOTIDYL TRANSFERASE, RIBONUCLEASE H-LIKE SUPERFAMILY PROTEIN"/>
    <property type="match status" value="1"/>
</dbReference>
<dbReference type="OrthoDB" id="1112675at2759"/>
<reference evidence="2 3" key="1">
    <citation type="submission" date="2020-02" db="EMBL/GenBank/DDBJ databases">
        <authorList>
            <person name="Ma Q."/>
            <person name="Huang Y."/>
            <person name="Song X."/>
            <person name="Pei D."/>
        </authorList>
    </citation>
    <scope>NUCLEOTIDE SEQUENCE [LARGE SCALE GENOMIC DNA]</scope>
    <source>
        <strain evidence="2">Sxm20200214</strain>
        <tissue evidence="2">Leaf</tissue>
    </source>
</reference>
<keyword evidence="3" id="KW-1185">Reference proteome</keyword>